<sequence length="271" mass="28704">GERSTTDNPLLGGFPQMGIMTPSIMHFIESRSAEGDDHQVEAIGFALAGLPAVVIGHTDSVAWTSTTAQLKVNDFYLDKLILENIDSLRYNDEGTPAAMSHRTDLINGGGSATPLLVWRTHERAGNGGSRTVEAFQGDAAGTAESATATSLTDTGEFSGDFSGGYVAIVGGTGAGQMRPVLSSTSDTLTLDAPDAWTTTPDGTSAYVAVMSGDDIVVISRERVFWLEESTATAGWSLFQRAESVLDIRQGTRMIPTTHNFYGADNQAFNTI</sequence>
<accession>X0VEL9</accession>
<dbReference type="GO" id="GO:0016787">
    <property type="term" value="F:hydrolase activity"/>
    <property type="evidence" value="ECO:0007669"/>
    <property type="project" value="InterPro"/>
</dbReference>
<protein>
    <submittedName>
        <fullName evidence="1">Uncharacterized protein</fullName>
    </submittedName>
</protein>
<dbReference type="SUPFAM" id="SSF56235">
    <property type="entry name" value="N-terminal nucleophile aminohydrolases (Ntn hydrolases)"/>
    <property type="match status" value="1"/>
</dbReference>
<organism evidence="1">
    <name type="scientific">marine sediment metagenome</name>
    <dbReference type="NCBI Taxonomy" id="412755"/>
    <lineage>
        <taxon>unclassified sequences</taxon>
        <taxon>metagenomes</taxon>
        <taxon>ecological metagenomes</taxon>
    </lineage>
</organism>
<dbReference type="AlphaFoldDB" id="X0VEL9"/>
<feature type="non-terminal residue" evidence="1">
    <location>
        <position position="271"/>
    </location>
</feature>
<dbReference type="Pfam" id="PF01804">
    <property type="entry name" value="Penicil_amidase"/>
    <property type="match status" value="1"/>
</dbReference>
<reference evidence="1" key="1">
    <citation type="journal article" date="2014" name="Front. Microbiol.">
        <title>High frequency of phylogenetically diverse reductive dehalogenase-homologous genes in deep subseafloor sedimentary metagenomes.</title>
        <authorList>
            <person name="Kawai M."/>
            <person name="Futagami T."/>
            <person name="Toyoda A."/>
            <person name="Takaki Y."/>
            <person name="Nishi S."/>
            <person name="Hori S."/>
            <person name="Arai W."/>
            <person name="Tsubouchi T."/>
            <person name="Morono Y."/>
            <person name="Uchiyama I."/>
            <person name="Ito T."/>
            <person name="Fujiyama A."/>
            <person name="Inagaki F."/>
            <person name="Takami H."/>
        </authorList>
    </citation>
    <scope>NUCLEOTIDE SEQUENCE</scope>
    <source>
        <strain evidence="1">Expedition CK06-06</strain>
    </source>
</reference>
<comment type="caution">
    <text evidence="1">The sequence shown here is derived from an EMBL/GenBank/DDBJ whole genome shotgun (WGS) entry which is preliminary data.</text>
</comment>
<dbReference type="PANTHER" id="PTHR34218:SF4">
    <property type="entry name" value="ACYL-HOMOSERINE LACTONE ACYLASE QUIP"/>
    <property type="match status" value="1"/>
</dbReference>
<dbReference type="PANTHER" id="PTHR34218">
    <property type="entry name" value="PEPTIDASE S45 PENICILLIN AMIDASE"/>
    <property type="match status" value="1"/>
</dbReference>
<dbReference type="InterPro" id="IPR043146">
    <property type="entry name" value="Penicillin_amidase_N_B-knob"/>
</dbReference>
<gene>
    <name evidence="1" type="ORF">S01H1_35183</name>
</gene>
<dbReference type="EMBL" id="BARS01021967">
    <property type="protein sequence ID" value="GAG09692.1"/>
    <property type="molecule type" value="Genomic_DNA"/>
</dbReference>
<dbReference type="InterPro" id="IPR002692">
    <property type="entry name" value="S45"/>
</dbReference>
<proteinExistence type="predicted"/>
<name>X0VEL9_9ZZZZ</name>
<evidence type="ECO:0000313" key="1">
    <source>
        <dbReference type="EMBL" id="GAG09692.1"/>
    </source>
</evidence>
<feature type="non-terminal residue" evidence="1">
    <location>
        <position position="1"/>
    </location>
</feature>
<dbReference type="Gene3D" id="2.30.120.10">
    <property type="match status" value="1"/>
</dbReference>
<dbReference type="GO" id="GO:0017000">
    <property type="term" value="P:antibiotic biosynthetic process"/>
    <property type="evidence" value="ECO:0007669"/>
    <property type="project" value="InterPro"/>
</dbReference>
<dbReference type="InterPro" id="IPR029055">
    <property type="entry name" value="Ntn_hydrolases_N"/>
</dbReference>
<dbReference type="Gene3D" id="3.60.20.10">
    <property type="entry name" value="Glutamine Phosphoribosylpyrophosphate, subunit 1, domain 1"/>
    <property type="match status" value="1"/>
</dbReference>